<feature type="region of interest" description="Disordered" evidence="5">
    <location>
        <begin position="187"/>
        <end position="244"/>
    </location>
</feature>
<evidence type="ECO:0000313" key="6">
    <source>
        <dbReference type="EMBL" id="CAH2351785.1"/>
    </source>
</evidence>
<dbReference type="AlphaFoldDB" id="A0A9P0VWW4"/>
<evidence type="ECO:0000256" key="4">
    <source>
        <dbReference type="ARBA" id="ARBA00023242"/>
    </source>
</evidence>
<evidence type="ECO:0000256" key="5">
    <source>
        <dbReference type="SAM" id="MobiDB-lite"/>
    </source>
</evidence>
<proteinExistence type="predicted"/>
<comment type="subcellular location">
    <subcellularLocation>
        <location evidence="1">Nucleus</location>
    </subcellularLocation>
</comment>
<reference evidence="6" key="1">
    <citation type="submission" date="2022-03" db="EMBL/GenBank/DDBJ databases">
        <authorList>
            <person name="Legras J.-L."/>
            <person name="Devillers H."/>
            <person name="Grondin C."/>
        </authorList>
    </citation>
    <scope>NUCLEOTIDE SEQUENCE</scope>
    <source>
        <strain evidence="6">CLIB 1423</strain>
    </source>
</reference>
<sequence length="419" mass="45197">MSNRLESLSNKKSAANAAGKTSLKFKPKTNVTRRTQEERAKDAPVTVKSEHEGLPHGGRGSGRGGRGSMRGGRGGGRGGMYAGTHLVSSGPLSAGSVSIGDGANGTKTGLTRDRVFNSQSPTPEFLRTLKLKELSISNTKGRESPSPSPSGGLQDDFSDDEVQDLTRINMNKEYRFADEETALFPVRPVREERNEVKAGLNSGSSSNESSPEPESVTSKSNTPTPAVHETTAVKSESDEDSIEATIQQKENETKALEAKLYLETAINIEAQEELKLQSELKDISNLLSYSGDNQNYIIMHLPKILPAYEKVDESMAADSNNFSKFSSGPYHEKGQIGHVNIHRSGKVTINLGNDNVLDVTKGMTSNFLQEVVLLDTKQEAAKVDAEVGEILDEEQSKPPKGKILRLGASTEKLIATPSL</sequence>
<evidence type="ECO:0000256" key="2">
    <source>
        <dbReference type="ARBA" id="ARBA00022478"/>
    </source>
</evidence>
<keyword evidence="7" id="KW-1185">Reference proteome</keyword>
<keyword evidence="2 6" id="KW-0240">DNA-directed RNA polymerase</keyword>
<dbReference type="GO" id="GO:0042797">
    <property type="term" value="P:tRNA transcription by RNA polymerase III"/>
    <property type="evidence" value="ECO:0007669"/>
    <property type="project" value="TreeGrafter"/>
</dbReference>
<dbReference type="EMBL" id="CAKXYY010000004">
    <property type="protein sequence ID" value="CAH2351785.1"/>
    <property type="molecule type" value="Genomic_DNA"/>
</dbReference>
<organism evidence="6 7">
    <name type="scientific">[Candida] railenensis</name>
    <dbReference type="NCBI Taxonomy" id="45579"/>
    <lineage>
        <taxon>Eukaryota</taxon>
        <taxon>Fungi</taxon>
        <taxon>Dikarya</taxon>
        <taxon>Ascomycota</taxon>
        <taxon>Saccharomycotina</taxon>
        <taxon>Pichiomycetes</taxon>
        <taxon>Debaryomycetaceae</taxon>
        <taxon>Kurtzmaniella</taxon>
    </lineage>
</organism>
<name>A0A9P0VWW4_9ASCO</name>
<dbReference type="PANTHER" id="PTHR13408">
    <property type="entry name" value="DNA-DIRECTED RNA POLYMERASE III"/>
    <property type="match status" value="1"/>
</dbReference>
<keyword evidence="4" id="KW-0539">Nucleus</keyword>
<comment type="caution">
    <text evidence="6">The sequence shown here is derived from an EMBL/GenBank/DDBJ whole genome shotgun (WGS) entry which is preliminary data.</text>
</comment>
<evidence type="ECO:0000313" key="7">
    <source>
        <dbReference type="Proteomes" id="UP000837801"/>
    </source>
</evidence>
<accession>A0A9P0VWW4</accession>
<dbReference type="GO" id="GO:0003677">
    <property type="term" value="F:DNA binding"/>
    <property type="evidence" value="ECO:0007669"/>
    <property type="project" value="InterPro"/>
</dbReference>
<dbReference type="PANTHER" id="PTHR13408:SF0">
    <property type="entry name" value="DNA-DIRECTED RNA POLYMERASE III SUBUNIT RPC4"/>
    <property type="match status" value="1"/>
</dbReference>
<feature type="region of interest" description="Disordered" evidence="5">
    <location>
        <begin position="1"/>
        <end position="158"/>
    </location>
</feature>
<dbReference type="GO" id="GO:0005666">
    <property type="term" value="C:RNA polymerase III complex"/>
    <property type="evidence" value="ECO:0007669"/>
    <property type="project" value="InterPro"/>
</dbReference>
<dbReference type="Proteomes" id="UP000837801">
    <property type="component" value="Unassembled WGS sequence"/>
</dbReference>
<evidence type="ECO:0000256" key="1">
    <source>
        <dbReference type="ARBA" id="ARBA00004123"/>
    </source>
</evidence>
<dbReference type="OrthoDB" id="5836119at2759"/>
<evidence type="ECO:0000256" key="3">
    <source>
        <dbReference type="ARBA" id="ARBA00023163"/>
    </source>
</evidence>
<gene>
    <name evidence="6" type="ORF">CLIB1423_04S05908</name>
</gene>
<feature type="compositionally biased region" description="Low complexity" evidence="5">
    <location>
        <begin position="202"/>
        <end position="220"/>
    </location>
</feature>
<feature type="compositionally biased region" description="Basic and acidic residues" evidence="5">
    <location>
        <begin position="34"/>
        <end position="54"/>
    </location>
</feature>
<keyword evidence="3" id="KW-0804">Transcription</keyword>
<protein>
    <submittedName>
        <fullName evidence="6">DNA-directed RNA polymerase III subunit RPC4</fullName>
    </submittedName>
</protein>
<dbReference type="InterPro" id="IPR007811">
    <property type="entry name" value="RPC4"/>
</dbReference>
<feature type="compositionally biased region" description="Gly residues" evidence="5">
    <location>
        <begin position="55"/>
        <end position="81"/>
    </location>
</feature>
<dbReference type="Pfam" id="PF05132">
    <property type="entry name" value="RNA_pol_Rpc4"/>
    <property type="match status" value="1"/>
</dbReference>